<dbReference type="PANTHER" id="PTHR21500:SF0">
    <property type="entry name" value="TUBULIN-SPECIFIC CHAPERONE A"/>
    <property type="match status" value="1"/>
</dbReference>
<keyword evidence="3" id="KW-0963">Cytoplasm</keyword>
<dbReference type="GO" id="GO:0005829">
    <property type="term" value="C:cytosol"/>
    <property type="evidence" value="ECO:0007669"/>
    <property type="project" value="TreeGrafter"/>
</dbReference>
<dbReference type="SUPFAM" id="SSF46988">
    <property type="entry name" value="Tubulin chaperone cofactor A"/>
    <property type="match status" value="1"/>
</dbReference>
<keyword evidence="3" id="KW-0493">Microtubule</keyword>
<evidence type="ECO:0000256" key="2">
    <source>
        <dbReference type="ARBA" id="ARBA00023186"/>
    </source>
</evidence>
<organism evidence="4 5">
    <name type="scientific">Starmerella bacillaris</name>
    <name type="common">Yeast</name>
    <name type="synonym">Candida zemplinina</name>
    <dbReference type="NCBI Taxonomy" id="1247836"/>
    <lineage>
        <taxon>Eukaryota</taxon>
        <taxon>Fungi</taxon>
        <taxon>Dikarya</taxon>
        <taxon>Ascomycota</taxon>
        <taxon>Saccharomycotina</taxon>
        <taxon>Dipodascomycetes</taxon>
        <taxon>Dipodascales</taxon>
        <taxon>Trichomonascaceae</taxon>
        <taxon>Starmerella</taxon>
    </lineage>
</organism>
<name>A0AAV5RHZ1_STABA</name>
<accession>A0AAV5RHZ1</accession>
<evidence type="ECO:0000313" key="5">
    <source>
        <dbReference type="Proteomes" id="UP001362899"/>
    </source>
</evidence>
<dbReference type="AlphaFoldDB" id="A0AAV5RHZ1"/>
<dbReference type="GO" id="GO:0005874">
    <property type="term" value="C:microtubule"/>
    <property type="evidence" value="ECO:0007669"/>
    <property type="project" value="UniProtKB-KW"/>
</dbReference>
<dbReference type="GO" id="GO:0007021">
    <property type="term" value="P:tubulin complex assembly"/>
    <property type="evidence" value="ECO:0007669"/>
    <property type="project" value="UniProtKB-UniRule"/>
</dbReference>
<dbReference type="PANTHER" id="PTHR21500">
    <property type="entry name" value="TUBULIN-SPECIFIC CHAPERONE A"/>
    <property type="match status" value="1"/>
</dbReference>
<dbReference type="InterPro" id="IPR004226">
    <property type="entry name" value="TBCA"/>
</dbReference>
<dbReference type="EMBL" id="BTGC01000003">
    <property type="protein sequence ID" value="GMM50134.1"/>
    <property type="molecule type" value="Genomic_DNA"/>
</dbReference>
<keyword evidence="5" id="KW-1185">Reference proteome</keyword>
<keyword evidence="3" id="KW-0206">Cytoskeleton</keyword>
<dbReference type="GO" id="GO:0007023">
    <property type="term" value="P:post-chaperonin tubulin folding pathway"/>
    <property type="evidence" value="ECO:0007669"/>
    <property type="project" value="UniProtKB-UniRule"/>
</dbReference>
<dbReference type="GO" id="GO:0048487">
    <property type="term" value="F:beta-tubulin binding"/>
    <property type="evidence" value="ECO:0007669"/>
    <property type="project" value="InterPro"/>
</dbReference>
<comment type="caution">
    <text evidence="4">The sequence shown here is derived from an EMBL/GenBank/DDBJ whole genome shotgun (WGS) entry which is preliminary data.</text>
</comment>
<protein>
    <recommendedName>
        <fullName evidence="3">Tubulin-specific chaperone A</fullName>
    </recommendedName>
</protein>
<comment type="subcellular location">
    <subcellularLocation>
        <location evidence="3">Cytoplasm</location>
        <location evidence="3">Cytoskeleton</location>
    </subcellularLocation>
</comment>
<comment type="subunit">
    <text evidence="3">Supercomplex made of cofactors A to E. Cofactors A and D function by capturing and stabilizing tubulin in a quasi-native conformation. Cofactor E binds to the cofactor D-tubulin complex; interaction with cofactor C then causes the release of tubulin polypeptides that are committed to the native state.</text>
</comment>
<keyword evidence="2 3" id="KW-0143">Chaperone</keyword>
<proteinExistence type="inferred from homology"/>
<evidence type="ECO:0000256" key="1">
    <source>
        <dbReference type="ARBA" id="ARBA00006806"/>
    </source>
</evidence>
<sequence>MPGPSKVQIKINALRRLAKEYNIYKDEEIELQGRLTQLETHPRDEYEIRRAQQVFDETRKVKEQVAQQLKTLVGEVRKLTGLKPEEEKQVTAGLEEASAALQG</sequence>
<reference evidence="4 5" key="1">
    <citation type="journal article" date="2023" name="Elife">
        <title>Identification of key yeast species and microbe-microbe interactions impacting larval growth of Drosophila in the wild.</title>
        <authorList>
            <person name="Mure A."/>
            <person name="Sugiura Y."/>
            <person name="Maeda R."/>
            <person name="Honda K."/>
            <person name="Sakurai N."/>
            <person name="Takahashi Y."/>
            <person name="Watada M."/>
            <person name="Katoh T."/>
            <person name="Gotoh A."/>
            <person name="Gotoh Y."/>
            <person name="Taniguchi I."/>
            <person name="Nakamura K."/>
            <person name="Hayashi T."/>
            <person name="Katayama T."/>
            <person name="Uemura T."/>
            <person name="Hattori Y."/>
        </authorList>
    </citation>
    <scope>NUCLEOTIDE SEQUENCE [LARGE SCALE GENOMIC DNA]</scope>
    <source>
        <strain evidence="4 5">SB-73</strain>
    </source>
</reference>
<dbReference type="Proteomes" id="UP001362899">
    <property type="component" value="Unassembled WGS sequence"/>
</dbReference>
<gene>
    <name evidence="4" type="ORF">DASB73_010920</name>
</gene>
<dbReference type="Gene3D" id="1.20.58.90">
    <property type="match status" value="1"/>
</dbReference>
<evidence type="ECO:0000313" key="4">
    <source>
        <dbReference type="EMBL" id="GMM50134.1"/>
    </source>
</evidence>
<comment type="similarity">
    <text evidence="1 3">Belongs to the TBCA family.</text>
</comment>
<dbReference type="Pfam" id="PF02970">
    <property type="entry name" value="TBCA"/>
    <property type="match status" value="1"/>
</dbReference>
<evidence type="ECO:0000256" key="3">
    <source>
        <dbReference type="RuleBase" id="RU364030"/>
    </source>
</evidence>
<dbReference type="InterPro" id="IPR036126">
    <property type="entry name" value="TBCA_sf"/>
</dbReference>